<organism evidence="3">
    <name type="scientific">freshwater metagenome</name>
    <dbReference type="NCBI Taxonomy" id="449393"/>
    <lineage>
        <taxon>unclassified sequences</taxon>
        <taxon>metagenomes</taxon>
        <taxon>ecological metagenomes</taxon>
    </lineage>
</organism>
<dbReference type="EMBL" id="CAEZTM010000036">
    <property type="protein sequence ID" value="CAB4573124.1"/>
    <property type="molecule type" value="Genomic_DNA"/>
</dbReference>
<keyword evidence="1" id="KW-0812">Transmembrane</keyword>
<evidence type="ECO:0000313" key="2">
    <source>
        <dbReference type="EMBL" id="CAB4573124.1"/>
    </source>
</evidence>
<proteinExistence type="predicted"/>
<feature type="transmembrane region" description="Helical" evidence="1">
    <location>
        <begin position="103"/>
        <end position="125"/>
    </location>
</feature>
<reference evidence="3" key="1">
    <citation type="submission" date="2020-05" db="EMBL/GenBank/DDBJ databases">
        <authorList>
            <person name="Chiriac C."/>
            <person name="Salcher M."/>
            <person name="Ghai R."/>
            <person name="Kavagutti S V."/>
        </authorList>
    </citation>
    <scope>NUCLEOTIDE SEQUENCE</scope>
</reference>
<keyword evidence="1" id="KW-0472">Membrane</keyword>
<feature type="transmembrane region" description="Helical" evidence="1">
    <location>
        <begin position="46"/>
        <end position="68"/>
    </location>
</feature>
<dbReference type="Pfam" id="PF19545">
    <property type="entry name" value="DUF6069"/>
    <property type="match status" value="1"/>
</dbReference>
<dbReference type="EMBL" id="CAEZVY010000044">
    <property type="protein sequence ID" value="CAB4640412.1"/>
    <property type="molecule type" value="Genomic_DNA"/>
</dbReference>
<accession>A0A6J6JTD7</accession>
<feature type="transmembrane region" description="Helical" evidence="1">
    <location>
        <begin position="77"/>
        <end position="97"/>
    </location>
</feature>
<protein>
    <submittedName>
        <fullName evidence="3">Unannotated protein</fullName>
    </submittedName>
</protein>
<gene>
    <name evidence="2" type="ORF">UFOPK1684_00867</name>
    <name evidence="3" type="ORF">UFOPK2158_00542</name>
</gene>
<evidence type="ECO:0000256" key="1">
    <source>
        <dbReference type="SAM" id="Phobius"/>
    </source>
</evidence>
<name>A0A6J6JTD7_9ZZZZ</name>
<dbReference type="AlphaFoldDB" id="A0A6J6JTD7"/>
<dbReference type="InterPro" id="IPR045713">
    <property type="entry name" value="DUF6069"/>
</dbReference>
<keyword evidence="1" id="KW-1133">Transmembrane helix</keyword>
<sequence>MKDIFRPVVVASFIAAVINQALYFLAAEFFQVEFLLTDPAGMAIPFFAPALFSVFQGIVGGVIVAWIASRTKSPKNVWLSISLIALSLSFALPFLAISGTEAALWLNLMHVVAGALIIPMVRGALPNPAEQ</sequence>
<evidence type="ECO:0000313" key="3">
    <source>
        <dbReference type="EMBL" id="CAB4640412.1"/>
    </source>
</evidence>
<feature type="transmembrane region" description="Helical" evidence="1">
    <location>
        <begin position="7"/>
        <end position="26"/>
    </location>
</feature>